<reference evidence="1 2" key="1">
    <citation type="journal article" date="2019" name="Commun. Biol.">
        <title>The bagworm genome reveals a unique fibroin gene that provides high tensile strength.</title>
        <authorList>
            <person name="Kono N."/>
            <person name="Nakamura H."/>
            <person name="Ohtoshi R."/>
            <person name="Tomita M."/>
            <person name="Numata K."/>
            <person name="Arakawa K."/>
        </authorList>
    </citation>
    <scope>NUCLEOTIDE SEQUENCE [LARGE SCALE GENOMIC DNA]</scope>
</reference>
<accession>A0A4C1WFC7</accession>
<dbReference type="Proteomes" id="UP000299102">
    <property type="component" value="Unassembled WGS sequence"/>
</dbReference>
<comment type="caution">
    <text evidence="1">The sequence shown here is derived from an EMBL/GenBank/DDBJ whole genome shotgun (WGS) entry which is preliminary data.</text>
</comment>
<protein>
    <submittedName>
        <fullName evidence="1">Uncharacterized protein</fullName>
    </submittedName>
</protein>
<proteinExistence type="predicted"/>
<sequence>MKAFRTLSARRGLQRNVLAVVRFKKERMLFLPLLFTLPLLMSLTLADCRNSAGSVLDEVVASETLTNAAGDGGANKKGKTFVGGWPVLPGGSSTLDS</sequence>
<dbReference type="AlphaFoldDB" id="A0A4C1WFC7"/>
<evidence type="ECO:0000313" key="2">
    <source>
        <dbReference type="Proteomes" id="UP000299102"/>
    </source>
</evidence>
<gene>
    <name evidence="1" type="ORF">EVAR_83790_1</name>
</gene>
<organism evidence="1 2">
    <name type="scientific">Eumeta variegata</name>
    <name type="common">Bagworm moth</name>
    <name type="synonym">Eumeta japonica</name>
    <dbReference type="NCBI Taxonomy" id="151549"/>
    <lineage>
        <taxon>Eukaryota</taxon>
        <taxon>Metazoa</taxon>
        <taxon>Ecdysozoa</taxon>
        <taxon>Arthropoda</taxon>
        <taxon>Hexapoda</taxon>
        <taxon>Insecta</taxon>
        <taxon>Pterygota</taxon>
        <taxon>Neoptera</taxon>
        <taxon>Endopterygota</taxon>
        <taxon>Lepidoptera</taxon>
        <taxon>Glossata</taxon>
        <taxon>Ditrysia</taxon>
        <taxon>Tineoidea</taxon>
        <taxon>Psychidae</taxon>
        <taxon>Oiketicinae</taxon>
        <taxon>Eumeta</taxon>
    </lineage>
</organism>
<keyword evidence="2" id="KW-1185">Reference proteome</keyword>
<name>A0A4C1WFC7_EUMVA</name>
<dbReference type="EMBL" id="BGZK01000553">
    <property type="protein sequence ID" value="GBP49841.1"/>
    <property type="molecule type" value="Genomic_DNA"/>
</dbReference>
<evidence type="ECO:0000313" key="1">
    <source>
        <dbReference type="EMBL" id="GBP49841.1"/>
    </source>
</evidence>